<dbReference type="EMBL" id="SJSN01000002">
    <property type="protein sequence ID" value="TCD12139.1"/>
    <property type="molecule type" value="Genomic_DNA"/>
</dbReference>
<dbReference type="OrthoDB" id="771877at2"/>
<reference evidence="1 2" key="1">
    <citation type="submission" date="2019-02" db="EMBL/GenBank/DDBJ databases">
        <title>Pedobacter sp. RP-3-11 sp. nov., isolated from Arctic soil.</title>
        <authorList>
            <person name="Dahal R.H."/>
        </authorList>
    </citation>
    <scope>NUCLEOTIDE SEQUENCE [LARGE SCALE GENOMIC DNA]</scope>
    <source>
        <strain evidence="1 2">RP-3-11</strain>
    </source>
</reference>
<gene>
    <name evidence="1" type="ORF">EZ449_03740</name>
</gene>
<dbReference type="AlphaFoldDB" id="A0A4R0P8A5"/>
<dbReference type="Proteomes" id="UP000291485">
    <property type="component" value="Unassembled WGS sequence"/>
</dbReference>
<name>A0A4R0P8A5_9SPHI</name>
<evidence type="ECO:0000313" key="1">
    <source>
        <dbReference type="EMBL" id="TCD12139.1"/>
    </source>
</evidence>
<organism evidence="1 2">
    <name type="scientific">Pedobacter frigidisoli</name>
    <dbReference type="NCBI Taxonomy" id="2530455"/>
    <lineage>
        <taxon>Bacteria</taxon>
        <taxon>Pseudomonadati</taxon>
        <taxon>Bacteroidota</taxon>
        <taxon>Sphingobacteriia</taxon>
        <taxon>Sphingobacteriales</taxon>
        <taxon>Sphingobacteriaceae</taxon>
        <taxon>Pedobacter</taxon>
    </lineage>
</organism>
<proteinExistence type="predicted"/>
<protein>
    <submittedName>
        <fullName evidence="1">Uncharacterized protein</fullName>
    </submittedName>
</protein>
<accession>A0A4R0P8A5</accession>
<comment type="caution">
    <text evidence="1">The sequence shown here is derived from an EMBL/GenBank/DDBJ whole genome shotgun (WGS) entry which is preliminary data.</text>
</comment>
<sequence>MKNMISILKETALADDIKDVEQVSENRLKIVLNKDADVHRIVRKVNEIDSEFWKTREPISMEYVFEDGTSATLA</sequence>
<evidence type="ECO:0000313" key="2">
    <source>
        <dbReference type="Proteomes" id="UP000291485"/>
    </source>
</evidence>
<keyword evidence="2" id="KW-1185">Reference proteome</keyword>